<dbReference type="RefSeq" id="WP_338685174.1">
    <property type="nucleotide sequence ID" value="NZ_AP024702.1"/>
</dbReference>
<dbReference type="PANTHER" id="PTHR42685:SF22">
    <property type="entry name" value="CONDITIONED MEDIUM FACTOR RECEPTOR 1"/>
    <property type="match status" value="1"/>
</dbReference>
<evidence type="ECO:0000259" key="1">
    <source>
        <dbReference type="Pfam" id="PF01494"/>
    </source>
</evidence>
<dbReference type="Proteomes" id="UP001374893">
    <property type="component" value="Chromosome"/>
</dbReference>
<proteinExistence type="predicted"/>
<keyword evidence="2" id="KW-0560">Oxidoreductase</keyword>
<reference evidence="2 3" key="1">
    <citation type="submission" date="2021-06" db="EMBL/GenBank/DDBJ databases">
        <title>Complete genome of Haloferula helveola possessing various polysaccharide degrading enzymes.</title>
        <authorList>
            <person name="Takami H."/>
            <person name="Huang C."/>
            <person name="Hamasaki K."/>
        </authorList>
    </citation>
    <scope>NUCLEOTIDE SEQUENCE [LARGE SCALE GENOMIC DNA]</scope>
    <source>
        <strain evidence="2 3">CN-1</strain>
    </source>
</reference>
<evidence type="ECO:0000313" key="2">
    <source>
        <dbReference type="EMBL" id="BCX48813.1"/>
    </source>
</evidence>
<dbReference type="Gene3D" id="3.50.50.60">
    <property type="entry name" value="FAD/NAD(P)-binding domain"/>
    <property type="match status" value="2"/>
</dbReference>
<name>A0ABM7RHK7_9BACT</name>
<dbReference type="InterPro" id="IPR002938">
    <property type="entry name" value="FAD-bd"/>
</dbReference>
<dbReference type="Pfam" id="PF01494">
    <property type="entry name" value="FAD_binding_3"/>
    <property type="match status" value="1"/>
</dbReference>
<dbReference type="InterPro" id="IPR036188">
    <property type="entry name" value="FAD/NAD-bd_sf"/>
</dbReference>
<keyword evidence="3" id="KW-1185">Reference proteome</keyword>
<evidence type="ECO:0000313" key="3">
    <source>
        <dbReference type="Proteomes" id="UP001374893"/>
    </source>
</evidence>
<gene>
    <name evidence="2" type="ORF">HAHE_27210</name>
</gene>
<dbReference type="PANTHER" id="PTHR42685">
    <property type="entry name" value="GERANYLGERANYL DIPHOSPHATE REDUCTASE"/>
    <property type="match status" value="1"/>
</dbReference>
<dbReference type="GO" id="GO:0004497">
    <property type="term" value="F:monooxygenase activity"/>
    <property type="evidence" value="ECO:0007669"/>
    <property type="project" value="UniProtKB-KW"/>
</dbReference>
<sequence>MNEGLTVAGGGLAGLALALGLRRRGVPVTVHEAAAYPRHRVCGEFISGVSGDTLSALGLVEDLADAHRHRSVSWHRKGRELMSTELPEPAVAISRHRLDDRLRQRLESAGGVVHQKSRVACEPRDGLVWAAGRLPTRGSWIGLKCHLLDFSMSDGLEMHLGDNGYLGLTPVEDGRVNACGLFRLDRGIRADGSDLLLEYLRRGGNGELSERIAAAGRDERSFLGVAGFELGWQSGNPELCAVGDAIGMIPPFTGNGMSMALEGAEMALQPLEEWSAGQLAWPDAVTSIHSAARSRFRRRLRHALAMHRLLLHARGQSLLEGIARSGLLPFRPLLSLVR</sequence>
<dbReference type="EMBL" id="AP024702">
    <property type="protein sequence ID" value="BCX48813.1"/>
    <property type="molecule type" value="Genomic_DNA"/>
</dbReference>
<dbReference type="InterPro" id="IPR050407">
    <property type="entry name" value="Geranylgeranyl_reductase"/>
</dbReference>
<protein>
    <submittedName>
        <fullName evidence="2">Monooxygenase FAD-binding protein</fullName>
    </submittedName>
</protein>
<dbReference type="SUPFAM" id="SSF51905">
    <property type="entry name" value="FAD/NAD(P)-binding domain"/>
    <property type="match status" value="1"/>
</dbReference>
<feature type="domain" description="FAD-binding" evidence="1">
    <location>
        <begin position="7"/>
        <end position="123"/>
    </location>
</feature>
<accession>A0ABM7RHK7</accession>
<keyword evidence="2" id="KW-0503">Monooxygenase</keyword>
<organism evidence="2 3">
    <name type="scientific">Haloferula helveola</name>
    <dbReference type="NCBI Taxonomy" id="490095"/>
    <lineage>
        <taxon>Bacteria</taxon>
        <taxon>Pseudomonadati</taxon>
        <taxon>Verrucomicrobiota</taxon>
        <taxon>Verrucomicrobiia</taxon>
        <taxon>Verrucomicrobiales</taxon>
        <taxon>Verrucomicrobiaceae</taxon>
        <taxon>Haloferula</taxon>
    </lineage>
</organism>